<organism evidence="1">
    <name type="scientific">bioreactor metagenome</name>
    <dbReference type="NCBI Taxonomy" id="1076179"/>
    <lineage>
        <taxon>unclassified sequences</taxon>
        <taxon>metagenomes</taxon>
        <taxon>ecological metagenomes</taxon>
    </lineage>
</organism>
<reference evidence="1" key="1">
    <citation type="submission" date="2019-08" db="EMBL/GenBank/DDBJ databases">
        <authorList>
            <person name="Kucharzyk K."/>
            <person name="Murdoch R.W."/>
            <person name="Higgins S."/>
            <person name="Loffler F."/>
        </authorList>
    </citation>
    <scope>NUCLEOTIDE SEQUENCE</scope>
</reference>
<sequence length="199" mass="21914">MDVATHRHRTGRHVSIGHIQTTLFNAVMAEQRAAAGVAVLVCTPQQPGKGDDRRAQRDVDLAFGEDFLLGLDRGSAGCFKIHITLDVGIQFVRLPVVKNDRAIAEAAELHLPFLFRIWRGLGVHGPKHHTGLHALTGKEAGHWFAVIGQFDFLILEHPPLERWQRRADHVLPISELHPGCAPGHAHNFAKTQACAPVCL</sequence>
<dbReference type="AlphaFoldDB" id="A0A644XKQ0"/>
<accession>A0A644XKQ0</accession>
<protein>
    <submittedName>
        <fullName evidence="1">Uncharacterized protein</fullName>
    </submittedName>
</protein>
<proteinExistence type="predicted"/>
<comment type="caution">
    <text evidence="1">The sequence shown here is derived from an EMBL/GenBank/DDBJ whole genome shotgun (WGS) entry which is preliminary data.</text>
</comment>
<dbReference type="EMBL" id="VSSQ01002670">
    <property type="protein sequence ID" value="MPM16755.1"/>
    <property type="molecule type" value="Genomic_DNA"/>
</dbReference>
<name>A0A644XKQ0_9ZZZZ</name>
<evidence type="ECO:0000313" key="1">
    <source>
        <dbReference type="EMBL" id="MPM16755.1"/>
    </source>
</evidence>
<gene>
    <name evidence="1" type="ORF">SDC9_63137</name>
</gene>